<comment type="caution">
    <text evidence="2">The sequence shown here is derived from an EMBL/GenBank/DDBJ whole genome shotgun (WGS) entry which is preliminary data.</text>
</comment>
<proteinExistence type="predicted"/>
<dbReference type="EMBL" id="NCVQ01000001">
    <property type="protein sequence ID" value="PWZ55218.1"/>
    <property type="molecule type" value="Genomic_DNA"/>
</dbReference>
<reference evidence="2" key="1">
    <citation type="journal article" date="2018" name="Nat. Genet.">
        <title>Extensive intraspecific gene order and gene structural variations between Mo17 and other maize genomes.</title>
        <authorList>
            <person name="Sun S."/>
            <person name="Zhou Y."/>
            <person name="Chen J."/>
            <person name="Shi J."/>
            <person name="Zhao H."/>
            <person name="Zhao H."/>
            <person name="Song W."/>
            <person name="Zhang M."/>
            <person name="Cui Y."/>
            <person name="Dong X."/>
            <person name="Liu H."/>
            <person name="Ma X."/>
            <person name="Jiao Y."/>
            <person name="Wang B."/>
            <person name="Wei X."/>
            <person name="Stein J.C."/>
            <person name="Glaubitz J.C."/>
            <person name="Lu F."/>
            <person name="Yu G."/>
            <person name="Liang C."/>
            <person name="Fengler K."/>
            <person name="Li B."/>
            <person name="Rafalski A."/>
            <person name="Schnable P.S."/>
            <person name="Ware D.H."/>
            <person name="Buckler E.S."/>
            <person name="Lai J."/>
        </authorList>
    </citation>
    <scope>NUCLEOTIDE SEQUENCE [LARGE SCALE GENOMIC DNA]</scope>
    <source>
        <tissue evidence="2">Seedling</tissue>
    </source>
</reference>
<accession>A0A317Y974</accession>
<dbReference type="AlphaFoldDB" id="A0A317Y974"/>
<feature type="non-terminal residue" evidence="2">
    <location>
        <position position="1"/>
    </location>
</feature>
<protein>
    <submittedName>
        <fullName evidence="2">Uncharacterized protein</fullName>
    </submittedName>
</protein>
<evidence type="ECO:0000313" key="2">
    <source>
        <dbReference type="EMBL" id="PWZ55218.1"/>
    </source>
</evidence>
<feature type="region of interest" description="Disordered" evidence="1">
    <location>
        <begin position="1"/>
        <end position="22"/>
    </location>
</feature>
<dbReference type="Proteomes" id="UP000251960">
    <property type="component" value="Chromosome 1"/>
</dbReference>
<sequence>ARASRPPPSQVHACTSSHRPTATNSLLTIQLQPTPGDVAALAEKWSGDEMSVTEEAWRGGTGRGNFLR</sequence>
<gene>
    <name evidence="2" type="ORF">Zm00014a_016567</name>
</gene>
<organism evidence="2">
    <name type="scientific">Zea mays</name>
    <name type="common">Maize</name>
    <dbReference type="NCBI Taxonomy" id="4577"/>
    <lineage>
        <taxon>Eukaryota</taxon>
        <taxon>Viridiplantae</taxon>
        <taxon>Streptophyta</taxon>
        <taxon>Embryophyta</taxon>
        <taxon>Tracheophyta</taxon>
        <taxon>Spermatophyta</taxon>
        <taxon>Magnoliopsida</taxon>
        <taxon>Liliopsida</taxon>
        <taxon>Poales</taxon>
        <taxon>Poaceae</taxon>
        <taxon>PACMAD clade</taxon>
        <taxon>Panicoideae</taxon>
        <taxon>Andropogonodae</taxon>
        <taxon>Andropogoneae</taxon>
        <taxon>Tripsacinae</taxon>
        <taxon>Zea</taxon>
    </lineage>
</organism>
<name>A0A317Y974_MAIZE</name>
<feature type="compositionally biased region" description="Polar residues" evidence="1">
    <location>
        <begin position="12"/>
        <end position="22"/>
    </location>
</feature>
<evidence type="ECO:0000256" key="1">
    <source>
        <dbReference type="SAM" id="MobiDB-lite"/>
    </source>
</evidence>